<comment type="similarity">
    <text evidence="10">Belongs to the RecA family. RadA subfamily.</text>
</comment>
<dbReference type="NCBIfam" id="TIGR00416">
    <property type="entry name" value="sms"/>
    <property type="match status" value="1"/>
</dbReference>
<reference evidence="12 13" key="1">
    <citation type="submission" date="2014-10" db="EMBL/GenBank/DDBJ databases">
        <title>Complete genome sequence of Parvimonas micra KCOM 1535 (= ChDC B708).</title>
        <authorList>
            <person name="Kook J.-K."/>
            <person name="Park S.-N."/>
            <person name="Lim Y.K."/>
            <person name="Roh H."/>
        </authorList>
    </citation>
    <scope>NUCLEOTIDE SEQUENCE [LARGE SCALE GENOMIC DNA]</scope>
    <source>
        <strain evidence="13">KCOM 1535 / ChDC B708</strain>
    </source>
</reference>
<keyword evidence="10" id="KW-0862">Zinc</keyword>
<protein>
    <recommendedName>
        <fullName evidence="9 10">DNA repair protein RadA</fullName>
    </recommendedName>
</protein>
<dbReference type="SUPFAM" id="SSF52540">
    <property type="entry name" value="P-loop containing nucleoside triphosphate hydrolases"/>
    <property type="match status" value="1"/>
</dbReference>
<keyword evidence="7 10" id="KW-0238">DNA-binding</keyword>
<dbReference type="GO" id="GO:0003684">
    <property type="term" value="F:damaged DNA binding"/>
    <property type="evidence" value="ECO:0007669"/>
    <property type="project" value="InterPro"/>
</dbReference>
<dbReference type="GO" id="GO:0140664">
    <property type="term" value="F:ATP-dependent DNA damage sensor activity"/>
    <property type="evidence" value="ECO:0007669"/>
    <property type="project" value="InterPro"/>
</dbReference>
<keyword evidence="6" id="KW-0346">Stress response</keyword>
<dbReference type="MEROPS" id="S16.004"/>
<dbReference type="STRING" id="33033.NW74_06960"/>
<accession>A0A0B4S3G8</accession>
<evidence type="ECO:0000256" key="6">
    <source>
        <dbReference type="ARBA" id="ARBA00023016"/>
    </source>
</evidence>
<evidence type="ECO:0000256" key="10">
    <source>
        <dbReference type="RuleBase" id="RU003555"/>
    </source>
</evidence>
<dbReference type="InterPro" id="IPR003593">
    <property type="entry name" value="AAA+_ATPase"/>
</dbReference>
<evidence type="ECO:0000256" key="9">
    <source>
        <dbReference type="NCBIfam" id="TIGR00416"/>
    </source>
</evidence>
<dbReference type="SMART" id="SM00382">
    <property type="entry name" value="AAA"/>
    <property type="match status" value="1"/>
</dbReference>
<dbReference type="Gene3D" id="3.40.50.300">
    <property type="entry name" value="P-loop containing nucleotide triphosphate hydrolases"/>
    <property type="match status" value="1"/>
</dbReference>
<proteinExistence type="inferred from homology"/>
<dbReference type="PANTHER" id="PTHR32472:SF10">
    <property type="entry name" value="DNA REPAIR PROTEIN RADA-LIKE PROTEIN"/>
    <property type="match status" value="1"/>
</dbReference>
<evidence type="ECO:0000256" key="2">
    <source>
        <dbReference type="ARBA" id="ARBA00022741"/>
    </source>
</evidence>
<keyword evidence="2 10" id="KW-0547">Nucleotide-binding</keyword>
<dbReference type="GO" id="GO:0008270">
    <property type="term" value="F:zinc ion binding"/>
    <property type="evidence" value="ECO:0007669"/>
    <property type="project" value="UniProtKB-KW"/>
</dbReference>
<name>A0A0B4S3G8_9FIRM</name>
<evidence type="ECO:0000256" key="3">
    <source>
        <dbReference type="ARBA" id="ARBA00022763"/>
    </source>
</evidence>
<evidence type="ECO:0000259" key="11">
    <source>
        <dbReference type="PROSITE" id="PS50162"/>
    </source>
</evidence>
<dbReference type="RefSeq" id="WP_041954650.1">
    <property type="nucleotide sequence ID" value="NZ_CP009761.1"/>
</dbReference>
<organism evidence="12 13">
    <name type="scientific">Parvimonas micra</name>
    <dbReference type="NCBI Taxonomy" id="33033"/>
    <lineage>
        <taxon>Bacteria</taxon>
        <taxon>Bacillati</taxon>
        <taxon>Bacillota</taxon>
        <taxon>Tissierellia</taxon>
        <taxon>Tissierellales</taxon>
        <taxon>Peptoniphilaceae</taxon>
        <taxon>Parvimonas</taxon>
    </lineage>
</organism>
<evidence type="ECO:0000256" key="8">
    <source>
        <dbReference type="ARBA" id="ARBA00023204"/>
    </source>
</evidence>
<keyword evidence="13" id="KW-1185">Reference proteome</keyword>
<sequence length="455" mass="50565">MKIKKKYICSNCKKESLGWQGKCSFCGSWGTIEEIEVSDVKSPTDKIVAKGKVEKLKNVNINENDRFITGIDELNRVLGGGIVRDSVNILTARPGCGKSTLLLQLALDFASKNVKSIYISAEESSSQIKSRANRIVKEIPENIWIQSTQSMDEALNSIEEVDAEVVILDSIQTVMLSSIPSRAGSPTQTVECINELVRVAKNAKKPRTIFIVCHMTKQDEMAGLRTLEHMVDSVLLLEGESDESLRTLTSTKNRFGRTGEIGLFKMEEYGLLEIKNPSEFFVTQREKDICGSVLSVVKEGSRMLVVEVESLVSQSFTSYPARIGDSLKKDQLNTLLSILEERAGFNLYNKNVILKTTGGLKISEQSVNLAVIISVASSILNKSVPRDNVFIAEVGLTGELKKVPNLSERLTELDRMGYKKVYTSNEVVDLKNLKTLKVEKSKTLKEVIDKVFRNV</sequence>
<keyword evidence="10" id="KW-0863">Zinc-finger</keyword>
<evidence type="ECO:0000256" key="4">
    <source>
        <dbReference type="ARBA" id="ARBA00022801"/>
    </source>
</evidence>
<dbReference type="PROSITE" id="PS50162">
    <property type="entry name" value="RECA_2"/>
    <property type="match status" value="1"/>
</dbReference>
<dbReference type="OrthoDB" id="9803906at2"/>
<evidence type="ECO:0000256" key="5">
    <source>
        <dbReference type="ARBA" id="ARBA00022840"/>
    </source>
</evidence>
<dbReference type="InterPro" id="IPR004504">
    <property type="entry name" value="DNA_repair_RadA"/>
</dbReference>
<dbReference type="InterPro" id="IPR020568">
    <property type="entry name" value="Ribosomal_Su5_D2-typ_SF"/>
</dbReference>
<dbReference type="PRINTS" id="PR01874">
    <property type="entry name" value="DNAREPAIRADA"/>
</dbReference>
<dbReference type="InterPro" id="IPR020588">
    <property type="entry name" value="RecA_ATP-bd"/>
</dbReference>
<comment type="function">
    <text evidence="10">DNA-dependent ATPase involved in processing of recombination intermediates, plays a role in repairing DNA breaks. Stimulates the branch migration of RecA-mediated strand transfer reactions, allowing the 3' invading strand to extend heteroduplex DNA faster. Binds ssDNA in the presence of ADP but not other nucleotides, has ATPase activity that is stimulated by ssDNA and various branched DNA structures, but inhibited by SSB. Does not have RecA's homology-searching function.</text>
</comment>
<dbReference type="SUPFAM" id="SSF54211">
    <property type="entry name" value="Ribosomal protein S5 domain 2-like"/>
    <property type="match status" value="1"/>
</dbReference>
<evidence type="ECO:0000256" key="7">
    <source>
        <dbReference type="ARBA" id="ARBA00023125"/>
    </source>
</evidence>
<keyword evidence="1 10" id="KW-0479">Metal-binding</keyword>
<dbReference type="PANTHER" id="PTHR32472">
    <property type="entry name" value="DNA REPAIR PROTEIN RADA"/>
    <property type="match status" value="1"/>
</dbReference>
<dbReference type="GO" id="GO:0000725">
    <property type="term" value="P:recombinational repair"/>
    <property type="evidence" value="ECO:0007669"/>
    <property type="project" value="TreeGrafter"/>
</dbReference>
<dbReference type="EMBL" id="CP009761">
    <property type="protein sequence ID" value="AIZ37079.1"/>
    <property type="molecule type" value="Genomic_DNA"/>
</dbReference>
<dbReference type="InterPro" id="IPR027417">
    <property type="entry name" value="P-loop_NTPase"/>
</dbReference>
<dbReference type="AlphaFoldDB" id="A0A0B4S3G8"/>
<keyword evidence="8 10" id="KW-0234">DNA repair</keyword>
<dbReference type="Gene3D" id="3.30.230.10">
    <property type="match status" value="1"/>
</dbReference>
<evidence type="ECO:0000313" key="13">
    <source>
        <dbReference type="Proteomes" id="UP000031386"/>
    </source>
</evidence>
<evidence type="ECO:0000313" key="12">
    <source>
        <dbReference type="EMBL" id="AIZ37079.1"/>
    </source>
</evidence>
<gene>
    <name evidence="12" type="ORF">NW74_06960</name>
</gene>
<dbReference type="Proteomes" id="UP000031386">
    <property type="component" value="Chromosome"/>
</dbReference>
<keyword evidence="3 10" id="KW-0227">DNA damage</keyword>
<dbReference type="Pfam" id="PF13481">
    <property type="entry name" value="AAA_25"/>
    <property type="match status" value="1"/>
</dbReference>
<dbReference type="GO" id="GO:0005524">
    <property type="term" value="F:ATP binding"/>
    <property type="evidence" value="ECO:0007669"/>
    <property type="project" value="UniProtKB-UniRule"/>
</dbReference>
<keyword evidence="5 10" id="KW-0067">ATP-binding</keyword>
<dbReference type="InterPro" id="IPR014721">
    <property type="entry name" value="Ribsml_uS5_D2-typ_fold_subgr"/>
</dbReference>
<dbReference type="KEGG" id="pmic:NW74_06960"/>
<keyword evidence="4" id="KW-0378">Hydrolase</keyword>
<evidence type="ECO:0000256" key="1">
    <source>
        <dbReference type="ARBA" id="ARBA00022723"/>
    </source>
</evidence>
<dbReference type="GO" id="GO:0016787">
    <property type="term" value="F:hydrolase activity"/>
    <property type="evidence" value="ECO:0007669"/>
    <property type="project" value="UniProtKB-KW"/>
</dbReference>
<feature type="domain" description="RecA family profile 1" evidence="11">
    <location>
        <begin position="63"/>
        <end position="215"/>
    </location>
</feature>